<accession>A0A162D469</accession>
<sequence length="146" mass="16255">MLDLIAERLADPNLSALLAPAGDEMKPVVEESKQLRARLAKIDNEYDEGIIDRRRWKSAKENVAAKLREIDKKLATRKGGAALGKIAESSDPAQAFCEASLMAQRAVIDALCTVRLHRQPKGRLKRNPVTGREEIDPATVDIDWKR</sequence>
<keyword evidence="2" id="KW-1185">Reference proteome</keyword>
<dbReference type="RefSeq" id="WP_075509375.1">
    <property type="nucleotide sequence ID" value="NZ_CP089224.1"/>
</dbReference>
<dbReference type="Proteomes" id="UP000077342">
    <property type="component" value="Unassembled WGS sequence"/>
</dbReference>
<reference evidence="2" key="1">
    <citation type="submission" date="2016-04" db="EMBL/GenBank/DDBJ databases">
        <authorList>
            <person name="Strapagiel D."/>
            <person name="Borowka P."/>
            <person name="Marciniak B."/>
            <person name="Bakula Z."/>
            <person name="Van Ingen J."/>
            <person name="Safianowska A."/>
            <person name="Dziadek J."/>
            <person name="Jagielski T."/>
        </authorList>
    </citation>
    <scope>NUCLEOTIDE SEQUENCE [LARGE SCALE GENOMIC DNA]</scope>
    <source>
        <strain evidence="2">1010001458</strain>
    </source>
</reference>
<organism evidence="1 2">
    <name type="scientific">Mycobacterium ostraviense</name>
    <dbReference type="NCBI Taxonomy" id="2738409"/>
    <lineage>
        <taxon>Bacteria</taxon>
        <taxon>Bacillati</taxon>
        <taxon>Actinomycetota</taxon>
        <taxon>Actinomycetes</taxon>
        <taxon>Mycobacteriales</taxon>
        <taxon>Mycobacteriaceae</taxon>
        <taxon>Mycobacterium</taxon>
    </lineage>
</organism>
<dbReference type="EMBL" id="LWCI01000033">
    <property type="protein sequence ID" value="KZS67175.1"/>
    <property type="molecule type" value="Genomic_DNA"/>
</dbReference>
<evidence type="ECO:0000313" key="1">
    <source>
        <dbReference type="EMBL" id="KZS67175.1"/>
    </source>
</evidence>
<evidence type="ECO:0000313" key="2">
    <source>
        <dbReference type="Proteomes" id="UP000077342"/>
    </source>
</evidence>
<gene>
    <name evidence="1" type="ORF">A4G28_20905</name>
</gene>
<proteinExistence type="predicted"/>
<name>A0A162D469_9MYCO</name>
<protein>
    <submittedName>
        <fullName evidence="1">Uncharacterized protein</fullName>
    </submittedName>
</protein>
<dbReference type="AlphaFoldDB" id="A0A162D469"/>
<comment type="caution">
    <text evidence="1">The sequence shown here is derived from an EMBL/GenBank/DDBJ whole genome shotgun (WGS) entry which is preliminary data.</text>
</comment>